<feature type="signal peptide" evidence="3">
    <location>
        <begin position="1"/>
        <end position="23"/>
    </location>
</feature>
<feature type="chain" id="PRO_5040389606" evidence="3">
    <location>
        <begin position="24"/>
        <end position="205"/>
    </location>
</feature>
<dbReference type="AlphaFoldDB" id="A0A9P4MXZ5"/>
<feature type="region of interest" description="Disordered" evidence="1">
    <location>
        <begin position="186"/>
        <end position="205"/>
    </location>
</feature>
<keyword evidence="5" id="KW-1185">Reference proteome</keyword>
<evidence type="ECO:0000256" key="2">
    <source>
        <dbReference type="SAM" id="Phobius"/>
    </source>
</evidence>
<evidence type="ECO:0000256" key="3">
    <source>
        <dbReference type="SAM" id="SignalP"/>
    </source>
</evidence>
<feature type="transmembrane region" description="Helical" evidence="2">
    <location>
        <begin position="123"/>
        <end position="147"/>
    </location>
</feature>
<keyword evidence="2" id="KW-1133">Transmembrane helix</keyword>
<organism evidence="4 5">
    <name type="scientific">Lojkania enalia</name>
    <dbReference type="NCBI Taxonomy" id="147567"/>
    <lineage>
        <taxon>Eukaryota</taxon>
        <taxon>Fungi</taxon>
        <taxon>Dikarya</taxon>
        <taxon>Ascomycota</taxon>
        <taxon>Pezizomycotina</taxon>
        <taxon>Dothideomycetes</taxon>
        <taxon>Pleosporomycetidae</taxon>
        <taxon>Pleosporales</taxon>
        <taxon>Pleosporales incertae sedis</taxon>
        <taxon>Lojkania</taxon>
    </lineage>
</organism>
<evidence type="ECO:0000313" key="4">
    <source>
        <dbReference type="EMBL" id="KAF2258732.1"/>
    </source>
</evidence>
<comment type="caution">
    <text evidence="4">The sequence shown here is derived from an EMBL/GenBank/DDBJ whole genome shotgun (WGS) entry which is preliminary data.</text>
</comment>
<dbReference type="EMBL" id="ML986741">
    <property type="protein sequence ID" value="KAF2258732.1"/>
    <property type="molecule type" value="Genomic_DNA"/>
</dbReference>
<keyword evidence="2" id="KW-0472">Membrane</keyword>
<keyword evidence="3" id="KW-0732">Signal</keyword>
<proteinExistence type="predicted"/>
<evidence type="ECO:0000313" key="5">
    <source>
        <dbReference type="Proteomes" id="UP000800093"/>
    </source>
</evidence>
<evidence type="ECO:0000256" key="1">
    <source>
        <dbReference type="SAM" id="MobiDB-lite"/>
    </source>
</evidence>
<name>A0A9P4MXZ5_9PLEO</name>
<protein>
    <submittedName>
        <fullName evidence="4">Uncharacterized protein</fullName>
    </submittedName>
</protein>
<dbReference type="Proteomes" id="UP000800093">
    <property type="component" value="Unassembled WGS sequence"/>
</dbReference>
<gene>
    <name evidence="4" type="ORF">CC78DRAFT_621570</name>
</gene>
<accession>A0A9P4MXZ5</accession>
<dbReference type="OrthoDB" id="3799930at2759"/>
<sequence>MLAFVDALLFMMLLSHQIWAVYGVIVEAKETCLTCNSTSTRPRPVLSPTATDPLSTSFIRVSSSPPSLSNTFSTRPSHNVMLSSTYISTRLQSSALTTAAPVTSVPPDPQVHQNNGLSHEAKLGVGVTVAVLVTCLAFVMIFDACYLKRKRRERDVQYALSEIEGGRGKESQERTVLESRVSIVFDDEESDEESGRNGMSLPRRM</sequence>
<keyword evidence="2" id="KW-0812">Transmembrane</keyword>
<reference evidence="5" key="1">
    <citation type="journal article" date="2020" name="Stud. Mycol.">
        <title>101 Dothideomycetes genomes: A test case for predicting lifestyles and emergence of pathogens.</title>
        <authorList>
            <person name="Haridas S."/>
            <person name="Albert R."/>
            <person name="Binder M."/>
            <person name="Bloem J."/>
            <person name="LaButti K."/>
            <person name="Salamov A."/>
            <person name="Andreopoulos B."/>
            <person name="Baker S."/>
            <person name="Barry K."/>
            <person name="Bills G."/>
            <person name="Bluhm B."/>
            <person name="Cannon C."/>
            <person name="Castanera R."/>
            <person name="Culley D."/>
            <person name="Daum C."/>
            <person name="Ezra D."/>
            <person name="Gonzalez J."/>
            <person name="Henrissat B."/>
            <person name="Kuo A."/>
            <person name="Liang C."/>
            <person name="Lipzen A."/>
            <person name="Lutzoni F."/>
            <person name="Magnuson J."/>
            <person name="Mondo S."/>
            <person name="Nolan M."/>
            <person name="Ohm R."/>
            <person name="Pangilinan J."/>
            <person name="Park H.-J."/>
            <person name="Ramirez L."/>
            <person name="Alfaro M."/>
            <person name="Sun H."/>
            <person name="Tritt A."/>
            <person name="Yoshinaga Y."/>
            <person name="Zwiers L.-H."/>
            <person name="Turgeon B."/>
            <person name="Goodwin S."/>
            <person name="Spatafora J."/>
            <person name="Crous P."/>
            <person name="Grigoriev I."/>
        </authorList>
    </citation>
    <scope>NUCLEOTIDE SEQUENCE [LARGE SCALE GENOMIC DNA]</scope>
    <source>
        <strain evidence="5">CBS 304.66</strain>
    </source>
</reference>